<evidence type="ECO:0000313" key="3">
    <source>
        <dbReference type="Proteomes" id="UP000031672"/>
    </source>
</evidence>
<dbReference type="AlphaFoldDB" id="A0A0C2N7Q9"/>
<keyword evidence="1" id="KW-0472">Membrane</keyword>
<accession>A0A0C2N7Q9</accession>
<dbReference type="RefSeq" id="WP_040986684.1">
    <property type="nucleotide sequence ID" value="NZ_JTKH01000003.1"/>
</dbReference>
<gene>
    <name evidence="2" type="ORF">OJ16_01550</name>
</gene>
<name>A0A0C2N7Q9_9VIBR</name>
<sequence>MKSFTVYKFYIFLAWAFIANGIMLSATYMQNSIWVGTVKTNDKLAVMHTVQFKDSLDIEWTNYTNNFNAEDYDTKFFNYRFELQAPNGNMLFNEEMTPQSSLHRYFALDEHCTLIFLNPFKKTVHNMSIGCLY</sequence>
<keyword evidence="1" id="KW-0812">Transmembrane</keyword>
<accession>A0A0C2JVA2</accession>
<dbReference type="OrthoDB" id="5917672at2"/>
<feature type="transmembrane region" description="Helical" evidence="1">
    <location>
        <begin position="9"/>
        <end position="29"/>
    </location>
</feature>
<protein>
    <submittedName>
        <fullName evidence="2">Uncharacterized protein</fullName>
    </submittedName>
</protein>
<keyword evidence="3" id="KW-1185">Reference proteome</keyword>
<keyword evidence="1" id="KW-1133">Transmembrane helix</keyword>
<proteinExistence type="predicted"/>
<reference evidence="2 3" key="1">
    <citation type="submission" date="2014-11" db="EMBL/GenBank/DDBJ databases">
        <title>Draft Genome Sequence of Vibrio piscirenalis strains CECT 8603T and CECT 8604, two marine Gammaproteobacterium isolated from cultured gilthead sea bream (Sparus aurata).</title>
        <authorList>
            <person name="Arahal D.R."/>
            <person name="Rodrigo-Torres L."/>
            <person name="Lucena T."/>
            <person name="Pujalte M.J."/>
        </authorList>
    </citation>
    <scope>NUCLEOTIDE SEQUENCE [LARGE SCALE GENOMIC DNA]</scope>
    <source>
        <strain evidence="2 3">DCR 1-4-2</strain>
    </source>
</reference>
<evidence type="ECO:0000256" key="1">
    <source>
        <dbReference type="SAM" id="Phobius"/>
    </source>
</evidence>
<dbReference type="EMBL" id="JTKH01000003">
    <property type="protein sequence ID" value="KII81904.1"/>
    <property type="molecule type" value="Genomic_DNA"/>
</dbReference>
<organism evidence="2 3">
    <name type="scientific">Vibrio renipiscarius</name>
    <dbReference type="NCBI Taxonomy" id="1461322"/>
    <lineage>
        <taxon>Bacteria</taxon>
        <taxon>Pseudomonadati</taxon>
        <taxon>Pseudomonadota</taxon>
        <taxon>Gammaproteobacteria</taxon>
        <taxon>Vibrionales</taxon>
        <taxon>Vibrionaceae</taxon>
        <taxon>Vibrio</taxon>
    </lineage>
</organism>
<dbReference type="Proteomes" id="UP000031672">
    <property type="component" value="Unassembled WGS sequence"/>
</dbReference>
<dbReference type="STRING" id="1461322.OJ16_01550"/>
<comment type="caution">
    <text evidence="2">The sequence shown here is derived from an EMBL/GenBank/DDBJ whole genome shotgun (WGS) entry which is preliminary data.</text>
</comment>
<evidence type="ECO:0000313" key="2">
    <source>
        <dbReference type="EMBL" id="KII81904.1"/>
    </source>
</evidence>